<evidence type="ECO:0000313" key="2">
    <source>
        <dbReference type="EMBL" id="HDS63939.1"/>
    </source>
</evidence>
<dbReference type="InterPro" id="IPR027417">
    <property type="entry name" value="P-loop_NTPase"/>
</dbReference>
<dbReference type="InterPro" id="IPR003439">
    <property type="entry name" value="ABC_transporter-like_ATP-bd"/>
</dbReference>
<accession>A0A831LMF2</accession>
<protein>
    <submittedName>
        <fullName evidence="2">ATP-binding cassette domain-containing protein</fullName>
    </submittedName>
</protein>
<proteinExistence type="predicted"/>
<organism evidence="2">
    <name type="scientific">Methanofollis liminatans</name>
    <dbReference type="NCBI Taxonomy" id="2201"/>
    <lineage>
        <taxon>Archaea</taxon>
        <taxon>Methanobacteriati</taxon>
        <taxon>Methanobacteriota</taxon>
        <taxon>Stenosarchaea group</taxon>
        <taxon>Methanomicrobia</taxon>
        <taxon>Methanomicrobiales</taxon>
        <taxon>Methanomicrobiaceae</taxon>
        <taxon>Methanofollis</taxon>
    </lineage>
</organism>
<feature type="non-terminal residue" evidence="2">
    <location>
        <position position="93"/>
    </location>
</feature>
<keyword evidence="2" id="KW-0067">ATP-binding</keyword>
<dbReference type="GO" id="GO:0016887">
    <property type="term" value="F:ATP hydrolysis activity"/>
    <property type="evidence" value="ECO:0007669"/>
    <property type="project" value="InterPro"/>
</dbReference>
<dbReference type="GO" id="GO:0005524">
    <property type="term" value="F:ATP binding"/>
    <property type="evidence" value="ECO:0007669"/>
    <property type="project" value="UniProtKB-KW"/>
</dbReference>
<name>A0A831LMF2_9EURY</name>
<reference evidence="2" key="1">
    <citation type="journal article" date="2020" name="mSystems">
        <title>Genome- and Community-Level Interaction Insights into Carbon Utilization and Element Cycling Functions of Hydrothermarchaeota in Hydrothermal Sediment.</title>
        <authorList>
            <person name="Zhou Z."/>
            <person name="Liu Y."/>
            <person name="Xu W."/>
            <person name="Pan J."/>
            <person name="Luo Z.H."/>
            <person name="Li M."/>
        </authorList>
    </citation>
    <scope>NUCLEOTIDE SEQUENCE</scope>
    <source>
        <strain evidence="2">SpSt-1183</strain>
    </source>
</reference>
<dbReference type="SUPFAM" id="SSF52540">
    <property type="entry name" value="P-loop containing nucleoside triphosphate hydrolases"/>
    <property type="match status" value="1"/>
</dbReference>
<keyword evidence="2" id="KW-0547">Nucleotide-binding</keyword>
<dbReference type="Proteomes" id="UP000885648">
    <property type="component" value="Unassembled WGS sequence"/>
</dbReference>
<dbReference type="Gene3D" id="3.40.50.300">
    <property type="entry name" value="P-loop containing nucleotide triphosphate hydrolases"/>
    <property type="match status" value="1"/>
</dbReference>
<feature type="domain" description="ABC transporter" evidence="1">
    <location>
        <begin position="28"/>
        <end position="91"/>
    </location>
</feature>
<dbReference type="AlphaFoldDB" id="A0A831LMF2"/>
<sequence>MDPEITEITVLPGRDKNGMQETFDRIVIRPGETLSIVGPTGSGKSALIGDIEIFAREDTATGRTVLVNGEMPSEDLVRDPSKKPVALITQNTK</sequence>
<gene>
    <name evidence="2" type="ORF">ENN52_07460</name>
</gene>
<comment type="caution">
    <text evidence="2">The sequence shown here is derived from an EMBL/GenBank/DDBJ whole genome shotgun (WGS) entry which is preliminary data.</text>
</comment>
<evidence type="ECO:0000259" key="1">
    <source>
        <dbReference type="Pfam" id="PF00005"/>
    </source>
</evidence>
<dbReference type="EMBL" id="DSBY01000304">
    <property type="protein sequence ID" value="HDS63939.1"/>
    <property type="molecule type" value="Genomic_DNA"/>
</dbReference>
<dbReference type="Pfam" id="PF00005">
    <property type="entry name" value="ABC_tran"/>
    <property type="match status" value="1"/>
</dbReference>